<comment type="subunit">
    <text evidence="3">F-type ATPases have 2 components, CF(1) - the catalytic core - and CF(0) - the membrane proton channel.</text>
</comment>
<organism evidence="14">
    <name type="scientific">Petrobiellus sp. 1 JZ-2014</name>
    <dbReference type="NCBI Taxonomy" id="1529458"/>
    <lineage>
        <taxon>Eukaryota</taxon>
        <taxon>Metazoa</taxon>
        <taxon>Ecdysozoa</taxon>
        <taxon>Arthropoda</taxon>
        <taxon>Hexapoda</taxon>
        <taxon>Insecta</taxon>
        <taxon>Monocondylia</taxon>
        <taxon>Archaeognatha</taxon>
        <taxon>Machilidae</taxon>
        <taxon>Petrobiellus</taxon>
    </lineage>
</organism>
<evidence type="ECO:0000256" key="2">
    <source>
        <dbReference type="ARBA" id="ARBA00008892"/>
    </source>
</evidence>
<evidence type="ECO:0000256" key="6">
    <source>
        <dbReference type="ARBA" id="ARBA00022692"/>
    </source>
</evidence>
<evidence type="ECO:0000256" key="1">
    <source>
        <dbReference type="ARBA" id="ARBA00004304"/>
    </source>
</evidence>
<evidence type="ECO:0000256" key="4">
    <source>
        <dbReference type="ARBA" id="ARBA00022448"/>
    </source>
</evidence>
<evidence type="ECO:0000256" key="7">
    <source>
        <dbReference type="ARBA" id="ARBA00022781"/>
    </source>
</evidence>
<keyword evidence="9 12" id="KW-0406">Ion transport</keyword>
<evidence type="ECO:0000256" key="13">
    <source>
        <dbReference type="SAM" id="Phobius"/>
    </source>
</evidence>
<reference evidence="14" key="1">
    <citation type="journal article" date="2015" name="PLoS ONE">
        <title>The complete mitochondrial genomes of three bristletails (insecta: archaeognatha): the paraphyly of machilidae and insights into archaeognathan phylogeny.</title>
        <authorList>
            <person name="Ma Y."/>
            <person name="He K."/>
            <person name="Yu P."/>
            <person name="Yu D."/>
            <person name="Cheng X."/>
            <person name="Zhang J."/>
        </authorList>
    </citation>
    <scope>NUCLEOTIDE SEQUENCE</scope>
</reference>
<keyword evidence="4 12" id="KW-0813">Transport</keyword>
<keyword evidence="8 13" id="KW-1133">Transmembrane helix</keyword>
<dbReference type="GO" id="GO:0015078">
    <property type="term" value="F:proton transmembrane transporter activity"/>
    <property type="evidence" value="ECO:0007669"/>
    <property type="project" value="InterPro"/>
</dbReference>
<dbReference type="AlphaFoldDB" id="A0A0B4N5M0"/>
<evidence type="ECO:0000256" key="12">
    <source>
        <dbReference type="RuleBase" id="RU003661"/>
    </source>
</evidence>
<sequence length="53" mass="6376">MPQMSPLLWLTLYAMFLVIFIMFVLVNHYNLMMQPPKSTVLTNILMTTLNWKW</sequence>
<protein>
    <recommendedName>
        <fullName evidence="12">ATP synthase complex subunit 8</fullName>
    </recommendedName>
</protein>
<comment type="subcellular location">
    <subcellularLocation>
        <location evidence="1 12">Mitochondrion membrane</location>
        <topology evidence="1 12">Single-pass membrane protein</topology>
    </subcellularLocation>
</comment>
<proteinExistence type="inferred from homology"/>
<dbReference type="GO" id="GO:0015986">
    <property type="term" value="P:proton motive force-driven ATP synthesis"/>
    <property type="evidence" value="ECO:0007669"/>
    <property type="project" value="InterPro"/>
</dbReference>
<evidence type="ECO:0000256" key="5">
    <source>
        <dbReference type="ARBA" id="ARBA00022547"/>
    </source>
</evidence>
<dbReference type="EMBL" id="KJ754503">
    <property type="protein sequence ID" value="AII41686.1"/>
    <property type="molecule type" value="Genomic_DNA"/>
</dbReference>
<evidence type="ECO:0000256" key="10">
    <source>
        <dbReference type="ARBA" id="ARBA00023128"/>
    </source>
</evidence>
<keyword evidence="5 12" id="KW-0138">CF(0)</keyword>
<keyword evidence="6 12" id="KW-0812">Transmembrane</keyword>
<name>A0A0B4N5M0_9INSE</name>
<keyword evidence="7 12" id="KW-0375">Hydrogen ion transport</keyword>
<evidence type="ECO:0000313" key="14">
    <source>
        <dbReference type="EMBL" id="AII41686.1"/>
    </source>
</evidence>
<comment type="similarity">
    <text evidence="2 12">Belongs to the ATPase protein 8 family.</text>
</comment>
<evidence type="ECO:0000256" key="3">
    <source>
        <dbReference type="ARBA" id="ARBA00011291"/>
    </source>
</evidence>
<dbReference type="Pfam" id="PF00895">
    <property type="entry name" value="ATP-synt_8"/>
    <property type="match status" value="1"/>
</dbReference>
<dbReference type="InterPro" id="IPR001421">
    <property type="entry name" value="ATP8_metazoa"/>
</dbReference>
<geneLocation type="mitochondrion" evidence="14"/>
<evidence type="ECO:0000256" key="11">
    <source>
        <dbReference type="ARBA" id="ARBA00023136"/>
    </source>
</evidence>
<keyword evidence="11 13" id="KW-0472">Membrane</keyword>
<accession>A0A0B4N5M0</accession>
<dbReference type="GO" id="GO:0031966">
    <property type="term" value="C:mitochondrial membrane"/>
    <property type="evidence" value="ECO:0007669"/>
    <property type="project" value="UniProtKB-SubCell"/>
</dbReference>
<dbReference type="GO" id="GO:0045259">
    <property type="term" value="C:proton-transporting ATP synthase complex"/>
    <property type="evidence" value="ECO:0007669"/>
    <property type="project" value="UniProtKB-KW"/>
</dbReference>
<gene>
    <name evidence="14" type="primary">ATP8</name>
</gene>
<keyword evidence="10 12" id="KW-0496">Mitochondrion</keyword>
<feature type="transmembrane region" description="Helical" evidence="13">
    <location>
        <begin position="6"/>
        <end position="26"/>
    </location>
</feature>
<evidence type="ECO:0000256" key="8">
    <source>
        <dbReference type="ARBA" id="ARBA00022989"/>
    </source>
</evidence>
<evidence type="ECO:0000256" key="9">
    <source>
        <dbReference type="ARBA" id="ARBA00023065"/>
    </source>
</evidence>